<gene>
    <name evidence="1" type="ORF">S06H3_36590</name>
</gene>
<dbReference type="AlphaFoldDB" id="X1MKL1"/>
<reference evidence="1" key="1">
    <citation type="journal article" date="2014" name="Front. Microbiol.">
        <title>High frequency of phylogenetically diverse reductive dehalogenase-homologous genes in deep subseafloor sedimentary metagenomes.</title>
        <authorList>
            <person name="Kawai M."/>
            <person name="Futagami T."/>
            <person name="Toyoda A."/>
            <person name="Takaki Y."/>
            <person name="Nishi S."/>
            <person name="Hori S."/>
            <person name="Arai W."/>
            <person name="Tsubouchi T."/>
            <person name="Morono Y."/>
            <person name="Uchiyama I."/>
            <person name="Ito T."/>
            <person name="Fujiyama A."/>
            <person name="Inagaki F."/>
            <person name="Takami H."/>
        </authorList>
    </citation>
    <scope>NUCLEOTIDE SEQUENCE</scope>
    <source>
        <strain evidence="1">Expedition CK06-06</strain>
    </source>
</reference>
<sequence length="74" mass="8716">SNTMKDKRANFIRLAEQRTNKVLKALRTLGHCSNTHLYEYDNEQIEAIFERIEQEVAATKAKFEREGKVFSLRE</sequence>
<dbReference type="EMBL" id="BARV01022180">
    <property type="protein sequence ID" value="GAI18591.1"/>
    <property type="molecule type" value="Genomic_DNA"/>
</dbReference>
<comment type="caution">
    <text evidence="1">The sequence shown here is derived from an EMBL/GenBank/DDBJ whole genome shotgun (WGS) entry which is preliminary data.</text>
</comment>
<organism evidence="1">
    <name type="scientific">marine sediment metagenome</name>
    <dbReference type="NCBI Taxonomy" id="412755"/>
    <lineage>
        <taxon>unclassified sequences</taxon>
        <taxon>metagenomes</taxon>
        <taxon>ecological metagenomes</taxon>
    </lineage>
</organism>
<name>X1MKL1_9ZZZZ</name>
<proteinExistence type="predicted"/>
<accession>X1MKL1</accession>
<protein>
    <submittedName>
        <fullName evidence="1">Uncharacterized protein</fullName>
    </submittedName>
</protein>
<feature type="non-terminal residue" evidence="1">
    <location>
        <position position="1"/>
    </location>
</feature>
<evidence type="ECO:0000313" key="1">
    <source>
        <dbReference type="EMBL" id="GAI18591.1"/>
    </source>
</evidence>